<dbReference type="RefSeq" id="WP_378537557.1">
    <property type="nucleotide sequence ID" value="NZ_JBHSBH010000015.1"/>
</dbReference>
<keyword evidence="3 6" id="KW-1133">Transmembrane helix</keyword>
<keyword evidence="2 6" id="KW-0812">Transmembrane</keyword>
<reference evidence="9" key="1">
    <citation type="journal article" date="2019" name="Int. J. Syst. Evol. Microbiol.">
        <title>The Global Catalogue of Microorganisms (GCM) 10K type strain sequencing project: providing services to taxonomists for standard genome sequencing and annotation.</title>
        <authorList>
            <consortium name="The Broad Institute Genomics Platform"/>
            <consortium name="The Broad Institute Genome Sequencing Center for Infectious Disease"/>
            <person name="Wu L."/>
            <person name="Ma J."/>
        </authorList>
    </citation>
    <scope>NUCLEOTIDE SEQUENCE [LARGE SCALE GENOMIC DNA]</scope>
    <source>
        <strain evidence="9">TBRC 1826</strain>
    </source>
</reference>
<dbReference type="InterPro" id="IPR036259">
    <property type="entry name" value="MFS_trans_sf"/>
</dbReference>
<evidence type="ECO:0000313" key="9">
    <source>
        <dbReference type="Proteomes" id="UP001595847"/>
    </source>
</evidence>
<gene>
    <name evidence="8" type="ORF">ACFOVU_25215</name>
</gene>
<protein>
    <submittedName>
        <fullName evidence="8">MFS transporter</fullName>
    </submittedName>
</protein>
<organism evidence="8 9">
    <name type="scientific">Nocardiopsis sediminis</name>
    <dbReference type="NCBI Taxonomy" id="1778267"/>
    <lineage>
        <taxon>Bacteria</taxon>
        <taxon>Bacillati</taxon>
        <taxon>Actinomycetota</taxon>
        <taxon>Actinomycetes</taxon>
        <taxon>Streptosporangiales</taxon>
        <taxon>Nocardiopsidaceae</taxon>
        <taxon>Nocardiopsis</taxon>
    </lineage>
</organism>
<name>A0ABV8FV15_9ACTN</name>
<accession>A0ABV8FV15</accession>
<sequence>MLQSYRRLFALPHLKSLLFWSLTARLHIGGMPIAVTFLVAGWTGSYALAGLVSGGLTVGTALGGPVRGRLADRRPADRLLVASAAVYGAGLAVLALLPGSLWWLAVPLSVVTGVFLPPASQIARSLWPRVTSGPARQTMYAAEATLQELLFIIGPLLAAAVVGAAGGRAGVAVLTAVSCIGAVGFAWALRRAGYTVPPPPAAPAPGRVRRSLLADRGVLAVLAMCLLLVAGLGGVDLVMVAWSRELGSPGYAGLLMAVYAAGSLVGGLVAGGMSGPPRLVRRAFATAVGMLPLIVLLPPVAHVPSPWLVAPVLFVAGLAIAPTLAAVTERLGDLAPAHRRGEAFGWLTTANTAGISVAAPMTGWLIDAGGVATGIAGTAGFALAAACLSPLVAATRPAGSAPATDGPPPAEPTGPAGSARPPDAP</sequence>
<feature type="transmembrane region" description="Helical" evidence="6">
    <location>
        <begin position="251"/>
        <end position="271"/>
    </location>
</feature>
<proteinExistence type="predicted"/>
<dbReference type="PANTHER" id="PTHR23542:SF1">
    <property type="entry name" value="MAJOR FACILITATOR SUPERFAMILY (MFS) PROFILE DOMAIN-CONTAINING PROTEIN"/>
    <property type="match status" value="1"/>
</dbReference>
<dbReference type="Pfam" id="PF07690">
    <property type="entry name" value="MFS_1"/>
    <property type="match status" value="1"/>
</dbReference>
<evidence type="ECO:0000256" key="2">
    <source>
        <dbReference type="ARBA" id="ARBA00022692"/>
    </source>
</evidence>
<evidence type="ECO:0000259" key="7">
    <source>
        <dbReference type="PROSITE" id="PS50850"/>
    </source>
</evidence>
<feature type="transmembrane region" description="Helical" evidence="6">
    <location>
        <begin position="144"/>
        <end position="165"/>
    </location>
</feature>
<feature type="transmembrane region" description="Helical" evidence="6">
    <location>
        <begin position="343"/>
        <end position="366"/>
    </location>
</feature>
<evidence type="ECO:0000313" key="8">
    <source>
        <dbReference type="EMBL" id="MFC3999239.1"/>
    </source>
</evidence>
<dbReference type="EMBL" id="JBHSBH010000015">
    <property type="protein sequence ID" value="MFC3999239.1"/>
    <property type="molecule type" value="Genomic_DNA"/>
</dbReference>
<dbReference type="PANTHER" id="PTHR23542">
    <property type="match status" value="1"/>
</dbReference>
<evidence type="ECO:0000256" key="5">
    <source>
        <dbReference type="SAM" id="MobiDB-lite"/>
    </source>
</evidence>
<dbReference type="SUPFAM" id="SSF103473">
    <property type="entry name" value="MFS general substrate transporter"/>
    <property type="match status" value="1"/>
</dbReference>
<feature type="domain" description="Major facilitator superfamily (MFS) profile" evidence="7">
    <location>
        <begin position="217"/>
        <end position="425"/>
    </location>
</feature>
<feature type="transmembrane region" description="Helical" evidence="6">
    <location>
        <begin position="171"/>
        <end position="189"/>
    </location>
</feature>
<evidence type="ECO:0000256" key="1">
    <source>
        <dbReference type="ARBA" id="ARBA00004651"/>
    </source>
</evidence>
<keyword evidence="9" id="KW-1185">Reference proteome</keyword>
<comment type="subcellular location">
    <subcellularLocation>
        <location evidence="1">Cell membrane</location>
        <topology evidence="1">Multi-pass membrane protein</topology>
    </subcellularLocation>
</comment>
<dbReference type="Proteomes" id="UP001595847">
    <property type="component" value="Unassembled WGS sequence"/>
</dbReference>
<dbReference type="InterPro" id="IPR011701">
    <property type="entry name" value="MFS"/>
</dbReference>
<keyword evidence="4 6" id="KW-0472">Membrane</keyword>
<evidence type="ECO:0000256" key="6">
    <source>
        <dbReference type="SAM" id="Phobius"/>
    </source>
</evidence>
<dbReference type="Gene3D" id="1.20.1250.20">
    <property type="entry name" value="MFS general substrate transporter like domains"/>
    <property type="match status" value="1"/>
</dbReference>
<feature type="transmembrane region" description="Helical" evidence="6">
    <location>
        <begin position="46"/>
        <end position="66"/>
    </location>
</feature>
<dbReference type="PROSITE" id="PS50850">
    <property type="entry name" value="MFS"/>
    <property type="match status" value="1"/>
</dbReference>
<dbReference type="InterPro" id="IPR020846">
    <property type="entry name" value="MFS_dom"/>
</dbReference>
<feature type="transmembrane region" description="Helical" evidence="6">
    <location>
        <begin position="78"/>
        <end position="96"/>
    </location>
</feature>
<feature type="transmembrane region" description="Helical" evidence="6">
    <location>
        <begin position="102"/>
        <end position="123"/>
    </location>
</feature>
<evidence type="ECO:0000256" key="4">
    <source>
        <dbReference type="ARBA" id="ARBA00023136"/>
    </source>
</evidence>
<feature type="region of interest" description="Disordered" evidence="5">
    <location>
        <begin position="396"/>
        <end position="425"/>
    </location>
</feature>
<feature type="transmembrane region" description="Helical" evidence="6">
    <location>
        <begin position="17"/>
        <end position="40"/>
    </location>
</feature>
<feature type="transmembrane region" description="Helical" evidence="6">
    <location>
        <begin position="372"/>
        <end position="393"/>
    </location>
</feature>
<feature type="transmembrane region" description="Helical" evidence="6">
    <location>
        <begin position="283"/>
        <end position="301"/>
    </location>
</feature>
<feature type="transmembrane region" description="Helical" evidence="6">
    <location>
        <begin position="307"/>
        <end position="331"/>
    </location>
</feature>
<feature type="transmembrane region" description="Helical" evidence="6">
    <location>
        <begin position="217"/>
        <end position="239"/>
    </location>
</feature>
<evidence type="ECO:0000256" key="3">
    <source>
        <dbReference type="ARBA" id="ARBA00022989"/>
    </source>
</evidence>
<comment type="caution">
    <text evidence="8">The sequence shown here is derived from an EMBL/GenBank/DDBJ whole genome shotgun (WGS) entry which is preliminary data.</text>
</comment>